<dbReference type="Gene3D" id="3.40.50.1240">
    <property type="entry name" value="Phosphoglycerate mutase-like"/>
    <property type="match status" value="1"/>
</dbReference>
<accession>A0A6A6UPE2</accession>
<dbReference type="InterPro" id="IPR050645">
    <property type="entry name" value="Histidine_acid_phosphatase"/>
</dbReference>
<proteinExistence type="predicted"/>
<reference evidence="1" key="1">
    <citation type="journal article" date="2020" name="Stud. Mycol.">
        <title>101 Dothideomycetes genomes: a test case for predicting lifestyles and emergence of pathogens.</title>
        <authorList>
            <person name="Haridas S."/>
            <person name="Albert R."/>
            <person name="Binder M."/>
            <person name="Bloem J."/>
            <person name="Labutti K."/>
            <person name="Salamov A."/>
            <person name="Andreopoulos B."/>
            <person name="Baker S."/>
            <person name="Barry K."/>
            <person name="Bills G."/>
            <person name="Bluhm B."/>
            <person name="Cannon C."/>
            <person name="Castanera R."/>
            <person name="Culley D."/>
            <person name="Daum C."/>
            <person name="Ezra D."/>
            <person name="Gonzalez J."/>
            <person name="Henrissat B."/>
            <person name="Kuo A."/>
            <person name="Liang C."/>
            <person name="Lipzen A."/>
            <person name="Lutzoni F."/>
            <person name="Magnuson J."/>
            <person name="Mondo S."/>
            <person name="Nolan M."/>
            <person name="Ohm R."/>
            <person name="Pangilinan J."/>
            <person name="Park H.-J."/>
            <person name="Ramirez L."/>
            <person name="Alfaro M."/>
            <person name="Sun H."/>
            <person name="Tritt A."/>
            <person name="Yoshinaga Y."/>
            <person name="Zwiers L.-H."/>
            <person name="Turgeon B."/>
            <person name="Goodwin S."/>
            <person name="Spatafora J."/>
            <person name="Crous P."/>
            <person name="Grigoriev I."/>
        </authorList>
    </citation>
    <scope>NUCLEOTIDE SEQUENCE</scope>
    <source>
        <strain evidence="1">CBS 115976</strain>
    </source>
</reference>
<gene>
    <name evidence="1" type="ORF">BT63DRAFT_367631</name>
</gene>
<protein>
    <submittedName>
        <fullName evidence="1">Phosphoglycerate mutase-like protein</fullName>
    </submittedName>
</protein>
<dbReference type="PANTHER" id="PTHR11567:SF195">
    <property type="entry name" value="ACID PHOSPHATASE, PUTATIVE (AFU_ORTHOLOGUE AFUA_3G14570)-RELATED"/>
    <property type="match status" value="1"/>
</dbReference>
<dbReference type="OrthoDB" id="10262962at2759"/>
<evidence type="ECO:0000313" key="1">
    <source>
        <dbReference type="EMBL" id="KAF2673297.1"/>
    </source>
</evidence>
<sequence>MAAVNLSWFPPSASWITDLAVVINGTGTQGFRFNGSGLPELGQYSYCNMEHVRPQNYQVPSMDKYQLVYVELVHRHHKRSPYAANGFPKEIYPWNCTDEGLIYSSQLLCPGSHSSTNTYWSVYISPSNPFQPPGLYGSCQFPQITSGGLDDSYQHGQDLAAVYRDQLDFIPANPDGSVSFRVTNNVITSQVASMLIAGMFPATAHNSFPLLIQPAAIDSLEPAYTCAPATALYGTFGPNSNNSVWQSHISAAKSLWATLDSISGVNPSDSGFHMSMDHYFDNLSSRQCHAMPLPCSASNSSACVTQAMADSVYRIGQWEYSWQYRGSDRSVEAAVGAYGVWFAELAQNLRDSVAGQSIVKYRHNIAHDGSVSKILAILQVDNMVWPGMGSEVVFELYKVIATGKYALRILWGGIVLKSSNPTLGSVDMLDLDTFLAYIDGLVGLNASKVAEYCNKK</sequence>
<dbReference type="GO" id="GO:0016791">
    <property type="term" value="F:phosphatase activity"/>
    <property type="evidence" value="ECO:0007669"/>
    <property type="project" value="TreeGrafter"/>
</dbReference>
<organism evidence="1 2">
    <name type="scientific">Microthyrium microscopicum</name>
    <dbReference type="NCBI Taxonomy" id="703497"/>
    <lineage>
        <taxon>Eukaryota</taxon>
        <taxon>Fungi</taxon>
        <taxon>Dikarya</taxon>
        <taxon>Ascomycota</taxon>
        <taxon>Pezizomycotina</taxon>
        <taxon>Dothideomycetes</taxon>
        <taxon>Dothideomycetes incertae sedis</taxon>
        <taxon>Microthyriales</taxon>
        <taxon>Microthyriaceae</taxon>
        <taxon>Microthyrium</taxon>
    </lineage>
</organism>
<dbReference type="InterPro" id="IPR029033">
    <property type="entry name" value="His_PPase_superfam"/>
</dbReference>
<dbReference type="EMBL" id="MU004231">
    <property type="protein sequence ID" value="KAF2673297.1"/>
    <property type="molecule type" value="Genomic_DNA"/>
</dbReference>
<dbReference type="PANTHER" id="PTHR11567">
    <property type="entry name" value="ACID PHOSPHATASE-RELATED"/>
    <property type="match status" value="1"/>
</dbReference>
<dbReference type="AlphaFoldDB" id="A0A6A6UPE2"/>
<keyword evidence="2" id="KW-1185">Reference proteome</keyword>
<dbReference type="SUPFAM" id="SSF53254">
    <property type="entry name" value="Phosphoglycerate mutase-like"/>
    <property type="match status" value="1"/>
</dbReference>
<dbReference type="Proteomes" id="UP000799302">
    <property type="component" value="Unassembled WGS sequence"/>
</dbReference>
<evidence type="ECO:0000313" key="2">
    <source>
        <dbReference type="Proteomes" id="UP000799302"/>
    </source>
</evidence>
<name>A0A6A6UPE2_9PEZI</name>